<sequence length="550" mass="62636">MEAKKSRTSASKVRTGCITCKIRHVKCDEEKPACRRCSTTGRKCDGYEGPRPTRQAMKNIVTVYVAPFAVPRKLLPLQGYNEIDEYHRFVAPKLAGYFDSEFWKKLIPQMSLSEPSIQHAVAAISEYHRSMESTAFPSLTNTAQQSRLALKESNEAMRSLSSRIAKDPNSNLVPLVACLLFTCMEFLKGSNENAMMHMANGFNILNAVRAQYRVDGDNSNGPLSSDHEDIERHIVPVFQRLNLLCLLFGRVIPFHALKPLEISIPAYTCMDDARKRLYEITNTVVRFIRISASKADTGAVSFDDIIERVKLERMMKHWFLCLEQYIFKEAKAGNEVDEPGANLLRIHWRTIFIWLSVCLSVEETALDLHFPDFKEIVRLAGILIDQSDPASKNHGSETRQFSFEMGLIPPLYYTTIKCRNPSIRRQSLALMGRVPRREGMWSAHIAAKVAQQVIMVEESGKKSYELMPTEDSRLHGVDIFGAQLKPEGEALVPDESLRIHSVTDPPMEFKRIHDVIIPNDRTPDKVLVTFRSKPWGLGSEWHTWKDYVYL</sequence>
<dbReference type="GO" id="GO:0003677">
    <property type="term" value="F:DNA binding"/>
    <property type="evidence" value="ECO:0007669"/>
    <property type="project" value="UniProtKB-KW"/>
</dbReference>
<protein>
    <recommendedName>
        <fullName evidence="7">Zn(2)-C6 fungal-type domain-containing protein</fullName>
    </recommendedName>
</protein>
<evidence type="ECO:0000259" key="7">
    <source>
        <dbReference type="PROSITE" id="PS50048"/>
    </source>
</evidence>
<feature type="domain" description="Zn(2)-C6 fungal-type" evidence="7">
    <location>
        <begin position="16"/>
        <end position="44"/>
    </location>
</feature>
<keyword evidence="3" id="KW-0805">Transcription regulation</keyword>
<dbReference type="SUPFAM" id="SSF57701">
    <property type="entry name" value="Zn2/Cys6 DNA-binding domain"/>
    <property type="match status" value="1"/>
</dbReference>
<organism evidence="8 9">
    <name type="scientific">Rhizodiscina lignyota</name>
    <dbReference type="NCBI Taxonomy" id="1504668"/>
    <lineage>
        <taxon>Eukaryota</taxon>
        <taxon>Fungi</taxon>
        <taxon>Dikarya</taxon>
        <taxon>Ascomycota</taxon>
        <taxon>Pezizomycotina</taxon>
        <taxon>Dothideomycetes</taxon>
        <taxon>Pleosporomycetidae</taxon>
        <taxon>Aulographales</taxon>
        <taxon>Rhizodiscinaceae</taxon>
        <taxon>Rhizodiscina</taxon>
    </lineage>
</organism>
<proteinExistence type="predicted"/>
<name>A0A9P4M186_9PEZI</name>
<dbReference type="Proteomes" id="UP000799772">
    <property type="component" value="Unassembled WGS sequence"/>
</dbReference>
<keyword evidence="9" id="KW-1185">Reference proteome</keyword>
<dbReference type="GO" id="GO:0000981">
    <property type="term" value="F:DNA-binding transcription factor activity, RNA polymerase II-specific"/>
    <property type="evidence" value="ECO:0007669"/>
    <property type="project" value="InterPro"/>
</dbReference>
<evidence type="ECO:0000256" key="4">
    <source>
        <dbReference type="ARBA" id="ARBA00023125"/>
    </source>
</evidence>
<dbReference type="Pfam" id="PF11951">
    <property type="entry name" value="Fungal_trans_2"/>
    <property type="match status" value="1"/>
</dbReference>
<accession>A0A9P4M186</accession>
<dbReference type="Gene3D" id="4.10.240.10">
    <property type="entry name" value="Zn(2)-C6 fungal-type DNA-binding domain"/>
    <property type="match status" value="1"/>
</dbReference>
<dbReference type="AlphaFoldDB" id="A0A9P4M186"/>
<dbReference type="InterPro" id="IPR036864">
    <property type="entry name" value="Zn2-C6_fun-type_DNA-bd_sf"/>
</dbReference>
<dbReference type="PANTHER" id="PTHR36206:SF12">
    <property type="entry name" value="ASPERCRYPTIN BIOSYNTHESIS CLUSTER-SPECIFIC TRANSCRIPTION REGULATOR ATNN-RELATED"/>
    <property type="match status" value="1"/>
</dbReference>
<keyword evidence="4" id="KW-0238">DNA-binding</keyword>
<dbReference type="PANTHER" id="PTHR36206">
    <property type="entry name" value="ASPERCRYPTIN BIOSYNTHESIS CLUSTER-SPECIFIC TRANSCRIPTION REGULATOR ATNN-RELATED"/>
    <property type="match status" value="1"/>
</dbReference>
<evidence type="ECO:0000256" key="2">
    <source>
        <dbReference type="ARBA" id="ARBA00022833"/>
    </source>
</evidence>
<evidence type="ECO:0000313" key="9">
    <source>
        <dbReference type="Proteomes" id="UP000799772"/>
    </source>
</evidence>
<dbReference type="PROSITE" id="PS00463">
    <property type="entry name" value="ZN2_CY6_FUNGAL_1"/>
    <property type="match status" value="1"/>
</dbReference>
<keyword evidence="2" id="KW-0862">Zinc</keyword>
<comment type="caution">
    <text evidence="8">The sequence shown here is derived from an EMBL/GenBank/DDBJ whole genome shotgun (WGS) entry which is preliminary data.</text>
</comment>
<evidence type="ECO:0000256" key="3">
    <source>
        <dbReference type="ARBA" id="ARBA00023015"/>
    </source>
</evidence>
<gene>
    <name evidence="8" type="ORF">NA57DRAFT_48940</name>
</gene>
<dbReference type="InterPro" id="IPR052360">
    <property type="entry name" value="Transcr_Regulatory_Proteins"/>
</dbReference>
<evidence type="ECO:0000256" key="6">
    <source>
        <dbReference type="ARBA" id="ARBA00023242"/>
    </source>
</evidence>
<evidence type="ECO:0000313" key="8">
    <source>
        <dbReference type="EMBL" id="KAF2093268.1"/>
    </source>
</evidence>
<dbReference type="GO" id="GO:0008270">
    <property type="term" value="F:zinc ion binding"/>
    <property type="evidence" value="ECO:0007669"/>
    <property type="project" value="InterPro"/>
</dbReference>
<dbReference type="SMART" id="SM00066">
    <property type="entry name" value="GAL4"/>
    <property type="match status" value="1"/>
</dbReference>
<dbReference type="Pfam" id="PF00172">
    <property type="entry name" value="Zn_clus"/>
    <property type="match status" value="1"/>
</dbReference>
<dbReference type="PROSITE" id="PS50048">
    <property type="entry name" value="ZN2_CY6_FUNGAL_2"/>
    <property type="match status" value="1"/>
</dbReference>
<dbReference type="InterPro" id="IPR001138">
    <property type="entry name" value="Zn2Cys6_DnaBD"/>
</dbReference>
<dbReference type="OrthoDB" id="2593732at2759"/>
<keyword evidence="1" id="KW-0479">Metal-binding</keyword>
<keyword evidence="6" id="KW-0539">Nucleus</keyword>
<dbReference type="EMBL" id="ML978139">
    <property type="protein sequence ID" value="KAF2093268.1"/>
    <property type="molecule type" value="Genomic_DNA"/>
</dbReference>
<reference evidence="8" key="1">
    <citation type="journal article" date="2020" name="Stud. Mycol.">
        <title>101 Dothideomycetes genomes: a test case for predicting lifestyles and emergence of pathogens.</title>
        <authorList>
            <person name="Haridas S."/>
            <person name="Albert R."/>
            <person name="Binder M."/>
            <person name="Bloem J."/>
            <person name="Labutti K."/>
            <person name="Salamov A."/>
            <person name="Andreopoulos B."/>
            <person name="Baker S."/>
            <person name="Barry K."/>
            <person name="Bills G."/>
            <person name="Bluhm B."/>
            <person name="Cannon C."/>
            <person name="Castanera R."/>
            <person name="Culley D."/>
            <person name="Daum C."/>
            <person name="Ezra D."/>
            <person name="Gonzalez J."/>
            <person name="Henrissat B."/>
            <person name="Kuo A."/>
            <person name="Liang C."/>
            <person name="Lipzen A."/>
            <person name="Lutzoni F."/>
            <person name="Magnuson J."/>
            <person name="Mondo S."/>
            <person name="Nolan M."/>
            <person name="Ohm R."/>
            <person name="Pangilinan J."/>
            <person name="Park H.-J."/>
            <person name="Ramirez L."/>
            <person name="Alfaro M."/>
            <person name="Sun H."/>
            <person name="Tritt A."/>
            <person name="Yoshinaga Y."/>
            <person name="Zwiers L.-H."/>
            <person name="Turgeon B."/>
            <person name="Goodwin S."/>
            <person name="Spatafora J."/>
            <person name="Crous P."/>
            <person name="Grigoriev I."/>
        </authorList>
    </citation>
    <scope>NUCLEOTIDE SEQUENCE</scope>
    <source>
        <strain evidence="8">CBS 133067</strain>
    </source>
</reference>
<dbReference type="CDD" id="cd00067">
    <property type="entry name" value="GAL4"/>
    <property type="match status" value="1"/>
</dbReference>
<evidence type="ECO:0000256" key="1">
    <source>
        <dbReference type="ARBA" id="ARBA00022723"/>
    </source>
</evidence>
<evidence type="ECO:0000256" key="5">
    <source>
        <dbReference type="ARBA" id="ARBA00023163"/>
    </source>
</evidence>
<dbReference type="InterPro" id="IPR021858">
    <property type="entry name" value="Fun_TF"/>
</dbReference>
<keyword evidence="5" id="KW-0804">Transcription</keyword>